<reference evidence="2" key="1">
    <citation type="submission" date="2022-11" db="UniProtKB">
        <authorList>
            <consortium name="WormBaseParasite"/>
        </authorList>
    </citation>
    <scope>IDENTIFICATION</scope>
</reference>
<dbReference type="WBParaSite" id="nRc.2.0.1.t11905-RA">
    <property type="protein sequence ID" value="nRc.2.0.1.t11905-RA"/>
    <property type="gene ID" value="nRc.2.0.1.g11905"/>
</dbReference>
<evidence type="ECO:0000313" key="1">
    <source>
        <dbReference type="Proteomes" id="UP000887565"/>
    </source>
</evidence>
<accession>A0A915ICJ7</accession>
<dbReference type="AlphaFoldDB" id="A0A915ICJ7"/>
<evidence type="ECO:0000313" key="2">
    <source>
        <dbReference type="WBParaSite" id="nRc.2.0.1.t11905-RA"/>
    </source>
</evidence>
<sequence>MGKISPKSIAFVLKLEKNEIEEKLIVINQFEKRLKFVQKYRPSVFLIPVSQYLSSLAEALQFLRQLSIVGNNPH</sequence>
<dbReference type="Proteomes" id="UP000887565">
    <property type="component" value="Unplaced"/>
</dbReference>
<proteinExistence type="predicted"/>
<keyword evidence="1" id="KW-1185">Reference proteome</keyword>
<organism evidence="1 2">
    <name type="scientific">Romanomermis culicivorax</name>
    <name type="common">Nematode worm</name>
    <dbReference type="NCBI Taxonomy" id="13658"/>
    <lineage>
        <taxon>Eukaryota</taxon>
        <taxon>Metazoa</taxon>
        <taxon>Ecdysozoa</taxon>
        <taxon>Nematoda</taxon>
        <taxon>Enoplea</taxon>
        <taxon>Dorylaimia</taxon>
        <taxon>Mermithida</taxon>
        <taxon>Mermithoidea</taxon>
        <taxon>Mermithidae</taxon>
        <taxon>Romanomermis</taxon>
    </lineage>
</organism>
<protein>
    <submittedName>
        <fullName evidence="2">Uncharacterized protein</fullName>
    </submittedName>
</protein>
<name>A0A915ICJ7_ROMCU</name>